<dbReference type="SMART" id="SM00358">
    <property type="entry name" value="DSRM"/>
    <property type="match status" value="1"/>
</dbReference>
<feature type="binding site" evidence="11">
    <location>
        <position position="114"/>
    </location>
    <ligand>
        <name>Mg(2+)</name>
        <dbReference type="ChEBI" id="CHEBI:18420"/>
    </ligand>
</feature>
<dbReference type="Proteomes" id="UP000658720">
    <property type="component" value="Unassembled WGS sequence"/>
</dbReference>
<evidence type="ECO:0000259" key="12">
    <source>
        <dbReference type="PROSITE" id="PS50137"/>
    </source>
</evidence>
<keyword evidence="15" id="KW-1185">Reference proteome</keyword>
<dbReference type="InterPro" id="IPR000999">
    <property type="entry name" value="RNase_III_dom"/>
</dbReference>
<dbReference type="HAMAP" id="MF_00104">
    <property type="entry name" value="RNase_III"/>
    <property type="match status" value="1"/>
</dbReference>
<feature type="binding site" evidence="11">
    <location>
        <position position="38"/>
    </location>
    <ligand>
        <name>Mg(2+)</name>
        <dbReference type="ChEBI" id="CHEBI:18420"/>
    </ligand>
</feature>
<evidence type="ECO:0000256" key="11">
    <source>
        <dbReference type="HAMAP-Rule" id="MF_00104"/>
    </source>
</evidence>
<keyword evidence="7 11" id="KW-0378">Hydrolase</keyword>
<dbReference type="RefSeq" id="WP_194020873.1">
    <property type="nucleotide sequence ID" value="NZ_JADEVV010000067.1"/>
</dbReference>
<evidence type="ECO:0000256" key="7">
    <source>
        <dbReference type="ARBA" id="ARBA00022801"/>
    </source>
</evidence>
<keyword evidence="11" id="KW-0819">tRNA processing</keyword>
<dbReference type="InterPro" id="IPR036389">
    <property type="entry name" value="RNase_III_sf"/>
</dbReference>
<comment type="cofactor">
    <cofactor evidence="11">
        <name>Mg(2+)</name>
        <dbReference type="ChEBI" id="CHEBI:18420"/>
    </cofactor>
</comment>
<dbReference type="NCBIfam" id="TIGR02191">
    <property type="entry name" value="RNaseIII"/>
    <property type="match status" value="1"/>
</dbReference>
<dbReference type="SUPFAM" id="SSF69065">
    <property type="entry name" value="RNase III domain-like"/>
    <property type="match status" value="1"/>
</dbReference>
<dbReference type="GO" id="GO:0004525">
    <property type="term" value="F:ribonuclease III activity"/>
    <property type="evidence" value="ECO:0007669"/>
    <property type="project" value="UniProtKB-EC"/>
</dbReference>
<comment type="function">
    <text evidence="10 11">Digests double-stranded RNA. Involved in the processing of primary rRNA transcript to yield the immediate precursors to the large and small rRNAs (23S and 16S). Processes some mRNAs, and tRNAs when they are encoded in the rRNA operon. Processes pre-crRNA and tracrRNA of type II CRISPR loci if present in the organism.</text>
</comment>
<feature type="binding site" evidence="11">
    <location>
        <position position="111"/>
    </location>
    <ligand>
        <name>Mg(2+)</name>
        <dbReference type="ChEBI" id="CHEBI:18420"/>
    </ligand>
</feature>
<reference evidence="14 15" key="1">
    <citation type="submission" date="2020-10" db="EMBL/GenBank/DDBJ databases">
        <authorList>
            <person name="Castelo-Branco R."/>
            <person name="Eusebio N."/>
            <person name="Adriana R."/>
            <person name="Vieira A."/>
            <person name="Brugerolle De Fraissinette N."/>
            <person name="Rezende De Castro R."/>
            <person name="Schneider M.P."/>
            <person name="Vasconcelos V."/>
            <person name="Leao P.N."/>
        </authorList>
    </citation>
    <scope>NUCLEOTIDE SEQUENCE [LARGE SCALE GENOMIC DNA]</scope>
    <source>
        <strain evidence="14 15">LEGE 00031</strain>
    </source>
</reference>
<dbReference type="EC" id="3.1.26.3" evidence="11"/>
<feature type="active site" evidence="11">
    <location>
        <position position="42"/>
    </location>
</feature>
<dbReference type="EMBL" id="JADEVV010000067">
    <property type="protein sequence ID" value="MBE9255513.1"/>
    <property type="molecule type" value="Genomic_DNA"/>
</dbReference>
<dbReference type="Gene3D" id="1.10.1520.10">
    <property type="entry name" value="Ribonuclease III domain"/>
    <property type="match status" value="1"/>
</dbReference>
<keyword evidence="3 11" id="KW-0507">mRNA processing</keyword>
<comment type="catalytic activity">
    <reaction evidence="1 11">
        <text>Endonucleolytic cleavage to 5'-phosphomonoester.</text>
        <dbReference type="EC" id="3.1.26.3"/>
    </reaction>
</comment>
<keyword evidence="11" id="KW-0698">rRNA processing</keyword>
<feature type="active site" evidence="11">
    <location>
        <position position="114"/>
    </location>
</feature>
<comment type="subunit">
    <text evidence="11">Homodimer.</text>
</comment>
<protein>
    <recommendedName>
        <fullName evidence="11">Ribonuclease 3</fullName>
        <ecNumber evidence="11">3.1.26.3</ecNumber>
    </recommendedName>
    <alternativeName>
        <fullName evidence="11">Ribonuclease III</fullName>
        <shortName evidence="11">RNase III</shortName>
    </alternativeName>
</protein>
<keyword evidence="4 11" id="KW-0540">Nuclease</keyword>
<dbReference type="PROSITE" id="PS50137">
    <property type="entry name" value="DS_RBD"/>
    <property type="match status" value="1"/>
</dbReference>
<organism evidence="14 15">
    <name type="scientific">Synechocystis salina LEGE 00031</name>
    <dbReference type="NCBI Taxonomy" id="1828736"/>
    <lineage>
        <taxon>Bacteria</taxon>
        <taxon>Bacillati</taxon>
        <taxon>Cyanobacteriota</taxon>
        <taxon>Cyanophyceae</taxon>
        <taxon>Synechococcales</taxon>
        <taxon>Merismopediaceae</taxon>
        <taxon>Synechocystis</taxon>
    </lineage>
</organism>
<dbReference type="Pfam" id="PF00035">
    <property type="entry name" value="dsrm"/>
    <property type="match status" value="1"/>
</dbReference>
<evidence type="ECO:0000313" key="15">
    <source>
        <dbReference type="Proteomes" id="UP000658720"/>
    </source>
</evidence>
<dbReference type="Pfam" id="PF14622">
    <property type="entry name" value="Ribonucleas_3_3"/>
    <property type="match status" value="1"/>
</dbReference>
<dbReference type="CDD" id="cd10845">
    <property type="entry name" value="DSRM_RNAse_III_family"/>
    <property type="match status" value="1"/>
</dbReference>
<evidence type="ECO:0000259" key="13">
    <source>
        <dbReference type="PROSITE" id="PS50142"/>
    </source>
</evidence>
<evidence type="ECO:0000256" key="3">
    <source>
        <dbReference type="ARBA" id="ARBA00022664"/>
    </source>
</evidence>
<keyword evidence="11" id="KW-0699">rRNA-binding</keyword>
<keyword evidence="8 11" id="KW-0460">Magnesium</keyword>
<evidence type="ECO:0000256" key="4">
    <source>
        <dbReference type="ARBA" id="ARBA00022722"/>
    </source>
</evidence>
<dbReference type="InterPro" id="IPR011907">
    <property type="entry name" value="RNase_III"/>
</dbReference>
<dbReference type="PANTHER" id="PTHR14950">
    <property type="entry name" value="DICER-RELATED"/>
    <property type="match status" value="1"/>
</dbReference>
<accession>A0ABR9VXA8</accession>
<proteinExistence type="inferred from homology"/>
<evidence type="ECO:0000256" key="2">
    <source>
        <dbReference type="ARBA" id="ARBA00010183"/>
    </source>
</evidence>
<comment type="subcellular location">
    <subcellularLocation>
        <location evidence="11">Cytoplasm</location>
    </subcellularLocation>
</comment>
<dbReference type="CDD" id="cd00593">
    <property type="entry name" value="RIBOc"/>
    <property type="match status" value="1"/>
</dbReference>
<dbReference type="SUPFAM" id="SSF54768">
    <property type="entry name" value="dsRNA-binding domain-like"/>
    <property type="match status" value="1"/>
</dbReference>
<evidence type="ECO:0000256" key="9">
    <source>
        <dbReference type="ARBA" id="ARBA00022884"/>
    </source>
</evidence>
<sequence>MNHPDLPPIRDPQLKLEALTHRSYCNEHPGTPSYDRLEFLGDAVLGFVVGRILFERYPHFTEAELTRLRSQLVNQNQLAYLARFLDIAPEIRLSQSLAREDGQSSPSILSDVFESLLGAALLDGGLPAVENFIAELFVPILEQWEKSQDGRSPKPVPTMDVKSMLQQWSLAKTKQLPEYELIDASGPPHAREFTFTVKVTGKIHGQGSGPSKQIATKQAALEALKGLGLLQ</sequence>
<comment type="similarity">
    <text evidence="2">Belongs to the ribonuclease III family.</text>
</comment>
<dbReference type="PROSITE" id="PS00517">
    <property type="entry name" value="RNASE_3_1"/>
    <property type="match status" value="1"/>
</dbReference>
<evidence type="ECO:0000256" key="5">
    <source>
        <dbReference type="ARBA" id="ARBA00022723"/>
    </source>
</evidence>
<comment type="caution">
    <text evidence="14">The sequence shown here is derived from an EMBL/GenBank/DDBJ whole genome shotgun (WGS) entry which is preliminary data.</text>
</comment>
<feature type="domain" description="RNase III" evidence="13">
    <location>
        <begin position="1"/>
        <end position="125"/>
    </location>
</feature>
<dbReference type="SMART" id="SM00535">
    <property type="entry name" value="RIBOc"/>
    <property type="match status" value="1"/>
</dbReference>
<evidence type="ECO:0000256" key="6">
    <source>
        <dbReference type="ARBA" id="ARBA00022759"/>
    </source>
</evidence>
<dbReference type="PROSITE" id="PS50142">
    <property type="entry name" value="RNASE_3_2"/>
    <property type="match status" value="1"/>
</dbReference>
<dbReference type="PANTHER" id="PTHR14950:SF37">
    <property type="entry name" value="ENDORIBONUCLEASE DICER"/>
    <property type="match status" value="1"/>
</dbReference>
<dbReference type="InterPro" id="IPR014720">
    <property type="entry name" value="dsRBD_dom"/>
</dbReference>
<evidence type="ECO:0000256" key="1">
    <source>
        <dbReference type="ARBA" id="ARBA00000109"/>
    </source>
</evidence>
<evidence type="ECO:0000256" key="10">
    <source>
        <dbReference type="ARBA" id="ARBA00049596"/>
    </source>
</evidence>
<dbReference type="Gene3D" id="3.30.160.20">
    <property type="match status" value="1"/>
</dbReference>
<keyword evidence="11" id="KW-0963">Cytoplasm</keyword>
<gene>
    <name evidence="11 14" type="primary">rnc</name>
    <name evidence="14" type="ORF">IQ217_17060</name>
</gene>
<evidence type="ECO:0000313" key="14">
    <source>
        <dbReference type="EMBL" id="MBE9255513.1"/>
    </source>
</evidence>
<keyword evidence="9 11" id="KW-0694">RNA-binding</keyword>
<keyword evidence="6 11" id="KW-0255">Endonuclease</keyword>
<evidence type="ECO:0000256" key="8">
    <source>
        <dbReference type="ARBA" id="ARBA00022842"/>
    </source>
</evidence>
<keyword evidence="5 11" id="KW-0479">Metal-binding</keyword>
<name>A0ABR9VXA8_9SYNC</name>
<feature type="domain" description="DRBM" evidence="12">
    <location>
        <begin position="160"/>
        <end position="229"/>
    </location>
</feature>